<gene>
    <name evidence="2" type="ORF">MNBD_BACTEROID04-659</name>
</gene>
<keyword evidence="2" id="KW-0675">Receptor</keyword>
<organism evidence="2">
    <name type="scientific">hydrothermal vent metagenome</name>
    <dbReference type="NCBI Taxonomy" id="652676"/>
    <lineage>
        <taxon>unclassified sequences</taxon>
        <taxon>metagenomes</taxon>
        <taxon>ecological metagenomes</taxon>
    </lineage>
</organism>
<dbReference type="EMBL" id="UOER01000687">
    <property type="protein sequence ID" value="VAW27167.1"/>
    <property type="molecule type" value="Genomic_DNA"/>
</dbReference>
<evidence type="ECO:0000313" key="2">
    <source>
        <dbReference type="EMBL" id="VAW27167.1"/>
    </source>
</evidence>
<accession>A0A3B0UPP6</accession>
<dbReference type="AlphaFoldDB" id="A0A3B0UPP6"/>
<feature type="transmembrane region" description="Helical" evidence="1">
    <location>
        <begin position="31"/>
        <end position="48"/>
    </location>
</feature>
<keyword evidence="1" id="KW-0812">Transmembrane</keyword>
<evidence type="ECO:0000256" key="1">
    <source>
        <dbReference type="SAM" id="Phobius"/>
    </source>
</evidence>
<sequence length="49" mass="5791">MEYLLKASGIVVILFLFYYTFLRNETFFNSIRGYFIIGLLIVLIIPLIE</sequence>
<reference evidence="2" key="1">
    <citation type="submission" date="2018-06" db="EMBL/GenBank/DDBJ databases">
        <authorList>
            <person name="Zhirakovskaya E."/>
        </authorList>
    </citation>
    <scope>NUCLEOTIDE SEQUENCE</scope>
</reference>
<feature type="non-terminal residue" evidence="2">
    <location>
        <position position="49"/>
    </location>
</feature>
<protein>
    <submittedName>
        <fullName evidence="2">Regulatory sensor-transducer, BlaR1/MecR1 family / TonB-dependent receptor</fullName>
    </submittedName>
</protein>
<feature type="transmembrane region" description="Helical" evidence="1">
    <location>
        <begin position="6"/>
        <end position="22"/>
    </location>
</feature>
<keyword evidence="1" id="KW-1133">Transmembrane helix</keyword>
<keyword evidence="1" id="KW-0472">Membrane</keyword>
<proteinExistence type="predicted"/>
<name>A0A3B0UPP6_9ZZZZ</name>